<protein>
    <submittedName>
        <fullName evidence="1">Plant intracellular ras group-related LRR 4 isoform 1</fullName>
    </submittedName>
</protein>
<dbReference type="AlphaFoldDB" id="A0ABD1S0E2"/>
<keyword evidence="2" id="KW-1185">Reference proteome</keyword>
<name>A0ABD1S0E2_9LAMI</name>
<proteinExistence type="predicted"/>
<reference evidence="2" key="1">
    <citation type="submission" date="2024-07" db="EMBL/GenBank/DDBJ databases">
        <title>Two chromosome-level genome assemblies of Korean endemic species Abeliophyllum distichum and Forsythia ovata (Oleaceae).</title>
        <authorList>
            <person name="Jang H."/>
        </authorList>
    </citation>
    <scope>NUCLEOTIDE SEQUENCE [LARGE SCALE GENOMIC DNA]</scope>
</reference>
<evidence type="ECO:0000313" key="1">
    <source>
        <dbReference type="EMBL" id="KAL2494181.1"/>
    </source>
</evidence>
<evidence type="ECO:0000313" key="2">
    <source>
        <dbReference type="Proteomes" id="UP001604277"/>
    </source>
</evidence>
<dbReference type="Proteomes" id="UP001604277">
    <property type="component" value="Unassembled WGS sequence"/>
</dbReference>
<comment type="caution">
    <text evidence="1">The sequence shown here is derived from an EMBL/GenBank/DDBJ whole genome shotgun (WGS) entry which is preliminary data.</text>
</comment>
<accession>A0ABD1S0E2</accession>
<dbReference type="EMBL" id="JBFOLJ010000011">
    <property type="protein sequence ID" value="KAL2494181.1"/>
    <property type="molecule type" value="Genomic_DNA"/>
</dbReference>
<gene>
    <name evidence="1" type="ORF">Fot_37938</name>
</gene>
<organism evidence="1 2">
    <name type="scientific">Forsythia ovata</name>
    <dbReference type="NCBI Taxonomy" id="205694"/>
    <lineage>
        <taxon>Eukaryota</taxon>
        <taxon>Viridiplantae</taxon>
        <taxon>Streptophyta</taxon>
        <taxon>Embryophyta</taxon>
        <taxon>Tracheophyta</taxon>
        <taxon>Spermatophyta</taxon>
        <taxon>Magnoliopsida</taxon>
        <taxon>eudicotyledons</taxon>
        <taxon>Gunneridae</taxon>
        <taxon>Pentapetalae</taxon>
        <taxon>asterids</taxon>
        <taxon>lamiids</taxon>
        <taxon>Lamiales</taxon>
        <taxon>Oleaceae</taxon>
        <taxon>Forsythieae</taxon>
        <taxon>Forsythia</taxon>
    </lineage>
</organism>
<sequence length="119" mass="13050">MVGTVLYPKANKKACKSFKDVEISFRTQPGDMPIFVLADRGGKEDVEKLTLIKVAAIFEDSVKTGASFLDLHGKLMDKIEWLPLSLGKRSNVTEVNFSENGIMALPTTIGNLKPLPTNL</sequence>